<evidence type="ECO:0000313" key="2">
    <source>
        <dbReference type="Proteomes" id="UP000695022"/>
    </source>
</evidence>
<evidence type="ECO:0000259" key="1">
    <source>
        <dbReference type="Pfam" id="PF02931"/>
    </source>
</evidence>
<dbReference type="Gene3D" id="2.70.170.10">
    <property type="entry name" value="Neurotransmitter-gated ion-channel ligand-binding domain"/>
    <property type="match status" value="1"/>
</dbReference>
<dbReference type="Pfam" id="PF02931">
    <property type="entry name" value="Neur_chan_LBD"/>
    <property type="match status" value="1"/>
</dbReference>
<dbReference type="InterPro" id="IPR036734">
    <property type="entry name" value="Neur_chan_lig-bd_sf"/>
</dbReference>
<sequence>MVGGEIGYWANNVCVITDRAGSALIVKIDINIRSMGPISELDMAYSMDCYFRQRWQDKRLAFEHLPGAENLADLPVAIRMLDRIWKPDTYFYNGKKSYIHTVTTPNKFFRISPRTDRSCIQ</sequence>
<evidence type="ECO:0000313" key="3">
    <source>
        <dbReference type="RefSeq" id="XP_014679767.1"/>
    </source>
</evidence>
<dbReference type="Proteomes" id="UP000695022">
    <property type="component" value="Unplaced"/>
</dbReference>
<keyword evidence="2" id="KW-1185">Reference proteome</keyword>
<proteinExistence type="predicted"/>
<dbReference type="GeneID" id="106819682"/>
<feature type="domain" description="Neurotransmitter-gated ion-channel ligand-binding" evidence="1">
    <location>
        <begin position="20"/>
        <end position="113"/>
    </location>
</feature>
<dbReference type="InterPro" id="IPR006202">
    <property type="entry name" value="Neur_chan_lig-bd"/>
</dbReference>
<organism evidence="2 3">
    <name type="scientific">Priapulus caudatus</name>
    <name type="common">Priapulid worm</name>
    <dbReference type="NCBI Taxonomy" id="37621"/>
    <lineage>
        <taxon>Eukaryota</taxon>
        <taxon>Metazoa</taxon>
        <taxon>Ecdysozoa</taxon>
        <taxon>Scalidophora</taxon>
        <taxon>Priapulida</taxon>
        <taxon>Priapulimorpha</taxon>
        <taxon>Priapulimorphida</taxon>
        <taxon>Priapulidae</taxon>
        <taxon>Priapulus</taxon>
    </lineage>
</organism>
<dbReference type="SUPFAM" id="SSF63712">
    <property type="entry name" value="Nicotinic receptor ligand binding domain-like"/>
    <property type="match status" value="1"/>
</dbReference>
<reference evidence="3" key="1">
    <citation type="submission" date="2025-08" db="UniProtKB">
        <authorList>
            <consortium name="RefSeq"/>
        </authorList>
    </citation>
    <scope>IDENTIFICATION</scope>
</reference>
<name>A0ABM1F5P6_PRICU</name>
<protein>
    <submittedName>
        <fullName evidence="3">Gamma-aminobutyric acid receptor alpha-like</fullName>
    </submittedName>
</protein>
<accession>A0ABM1F5P6</accession>
<dbReference type="RefSeq" id="XP_014679767.1">
    <property type="nucleotide sequence ID" value="XM_014824281.1"/>
</dbReference>
<gene>
    <name evidence="3" type="primary">LOC106819682</name>
</gene>